<gene>
    <name evidence="2" type="ORF">OIU79_017107</name>
</gene>
<reference evidence="2" key="1">
    <citation type="submission" date="2022-11" db="EMBL/GenBank/DDBJ databases">
        <authorList>
            <person name="Hyden B.L."/>
            <person name="Feng K."/>
            <person name="Yates T."/>
            <person name="Jawdy S."/>
            <person name="Smart L.B."/>
            <person name="Muchero W."/>
        </authorList>
    </citation>
    <scope>NUCLEOTIDE SEQUENCE</scope>
    <source>
        <tissue evidence="2">Shoot tip</tissue>
    </source>
</reference>
<name>A0A9Q0WU48_SALPP</name>
<dbReference type="Proteomes" id="UP001151532">
    <property type="component" value="Chromosome 5"/>
</dbReference>
<feature type="region of interest" description="Disordered" evidence="1">
    <location>
        <begin position="35"/>
        <end position="71"/>
    </location>
</feature>
<proteinExistence type="predicted"/>
<comment type="caution">
    <text evidence="2">The sequence shown here is derived from an EMBL/GenBank/DDBJ whole genome shotgun (WGS) entry which is preliminary data.</text>
</comment>
<reference evidence="2" key="2">
    <citation type="journal article" date="2023" name="Int. J. Mol. Sci.">
        <title>De Novo Assembly and Annotation of 11 Diverse Shrub Willow (Salix) Genomes Reveals Novel Gene Organization in Sex-Linked Regions.</title>
        <authorList>
            <person name="Hyden B."/>
            <person name="Feng K."/>
            <person name="Yates T.B."/>
            <person name="Jawdy S."/>
            <person name="Cereghino C."/>
            <person name="Smart L.B."/>
            <person name="Muchero W."/>
        </authorList>
    </citation>
    <scope>NUCLEOTIDE SEQUENCE</scope>
    <source>
        <tissue evidence="2">Shoot tip</tissue>
    </source>
</reference>
<dbReference type="AlphaFoldDB" id="A0A9Q0WU48"/>
<protein>
    <submittedName>
        <fullName evidence="2">Uncharacterized protein</fullName>
    </submittedName>
</protein>
<organism evidence="2 3">
    <name type="scientific">Salix purpurea</name>
    <name type="common">Purple osier willow</name>
    <dbReference type="NCBI Taxonomy" id="77065"/>
    <lineage>
        <taxon>Eukaryota</taxon>
        <taxon>Viridiplantae</taxon>
        <taxon>Streptophyta</taxon>
        <taxon>Embryophyta</taxon>
        <taxon>Tracheophyta</taxon>
        <taxon>Spermatophyta</taxon>
        <taxon>Magnoliopsida</taxon>
        <taxon>eudicotyledons</taxon>
        <taxon>Gunneridae</taxon>
        <taxon>Pentapetalae</taxon>
        <taxon>rosids</taxon>
        <taxon>fabids</taxon>
        <taxon>Malpighiales</taxon>
        <taxon>Salicaceae</taxon>
        <taxon>Saliceae</taxon>
        <taxon>Salix</taxon>
    </lineage>
</organism>
<accession>A0A9Q0WU48</accession>
<evidence type="ECO:0000313" key="3">
    <source>
        <dbReference type="Proteomes" id="UP001151532"/>
    </source>
</evidence>
<evidence type="ECO:0000313" key="2">
    <source>
        <dbReference type="EMBL" id="KAJ6773570.1"/>
    </source>
</evidence>
<keyword evidence="3" id="KW-1185">Reference proteome</keyword>
<feature type="compositionally biased region" description="Low complexity" evidence="1">
    <location>
        <begin position="61"/>
        <end position="71"/>
    </location>
</feature>
<dbReference type="EMBL" id="JAPFFK010000002">
    <property type="protein sequence ID" value="KAJ6773570.1"/>
    <property type="molecule type" value="Genomic_DNA"/>
</dbReference>
<evidence type="ECO:0000256" key="1">
    <source>
        <dbReference type="SAM" id="MobiDB-lite"/>
    </source>
</evidence>
<sequence>MDLINRGYDDFEQKIMDDHAGIKTRTSERLDGRCVSQKVSRSDGRRYCQPLMLPAAEPNTSSNKSSGSSRS</sequence>